<dbReference type="InterPro" id="IPR001387">
    <property type="entry name" value="Cro/C1-type_HTH"/>
</dbReference>
<name>A0A1L6TA01_PISSA</name>
<dbReference type="CDD" id="cd00093">
    <property type="entry name" value="HTH_XRE"/>
    <property type="match status" value="1"/>
</dbReference>
<dbReference type="Gene3D" id="1.10.260.40">
    <property type="entry name" value="lambda repressor-like DNA-binding domains"/>
    <property type="match status" value="1"/>
</dbReference>
<dbReference type="GO" id="GO:0003677">
    <property type="term" value="F:DNA binding"/>
    <property type="evidence" value="ECO:0007669"/>
    <property type="project" value="InterPro"/>
</dbReference>
<dbReference type="InterPro" id="IPR010982">
    <property type="entry name" value="Lambda_DNA-bd_dom_sf"/>
</dbReference>
<organism evidence="1 2">
    <name type="scientific">Piscirickettsia salmonis</name>
    <dbReference type="NCBI Taxonomy" id="1238"/>
    <lineage>
        <taxon>Bacteria</taxon>
        <taxon>Pseudomonadati</taxon>
        <taxon>Pseudomonadota</taxon>
        <taxon>Gammaproteobacteria</taxon>
        <taxon>Thiotrichales</taxon>
        <taxon>Piscirickettsiaceae</taxon>
        <taxon>Piscirickettsia</taxon>
    </lineage>
</organism>
<dbReference type="AlphaFoldDB" id="A0A1L6TA01"/>
<evidence type="ECO:0000313" key="1">
    <source>
        <dbReference type="EMBL" id="ALB22041.1"/>
    </source>
</evidence>
<dbReference type="SMART" id="SM00530">
    <property type="entry name" value="HTH_XRE"/>
    <property type="match status" value="1"/>
</dbReference>
<dbReference type="EMBL" id="CP012508">
    <property type="protein sequence ID" value="ALB22041.1"/>
    <property type="molecule type" value="Genomic_DNA"/>
</dbReference>
<accession>A0A1L6TA01</accession>
<dbReference type="Pfam" id="PF01381">
    <property type="entry name" value="HTH_3"/>
    <property type="match status" value="1"/>
</dbReference>
<gene>
    <name evidence="1" type="ORF">KU39_858</name>
</gene>
<dbReference type="OrthoDB" id="23759at72273"/>
<reference evidence="1 2" key="1">
    <citation type="journal article" date="2014" name="Genome Announc.">
        <title>Comparative Genome Analysis of Two Isolates of the Fish Pathogen Piscirickettsia salmonis from Different Hosts Reveals Major Differences in Virulence-Associated Secretion Systems.</title>
        <authorList>
            <person name="Bohle H."/>
            <person name="Henriquez P."/>
            <person name="Grothusen H."/>
            <person name="Navas E."/>
            <person name="Sandoval A."/>
            <person name="Bustamante F."/>
            <person name="Bustos P."/>
            <person name="Mancilla M."/>
        </authorList>
    </citation>
    <scope>NUCLEOTIDE SEQUENCE [LARGE SCALE GENOMIC DNA]</scope>
    <source>
        <strain evidence="2">B1-32597</strain>
    </source>
</reference>
<dbReference type="SUPFAM" id="SSF47413">
    <property type="entry name" value="lambda repressor-like DNA-binding domains"/>
    <property type="match status" value="1"/>
</dbReference>
<dbReference type="PROSITE" id="PS50943">
    <property type="entry name" value="HTH_CROC1"/>
    <property type="match status" value="1"/>
</dbReference>
<protein>
    <submittedName>
        <fullName evidence="1">Helix-turn-helix family protein</fullName>
    </submittedName>
</protein>
<proteinExistence type="predicted"/>
<evidence type="ECO:0000313" key="2">
    <source>
        <dbReference type="Proteomes" id="UP000029558"/>
    </source>
</evidence>
<dbReference type="RefSeq" id="WP_036772665.1">
    <property type="nucleotide sequence ID" value="NZ_CP012508.1"/>
</dbReference>
<sequence length="174" mass="20196">MSKEKQLKKIANNIKQIMEHQDPPINKQQLADKANISYPTLVPILQGVRDFGITKLINIAEALNVSPNEILNKTYTESKTTSGKLGDNIEYYGIFISSADSTYFYFYNKITDETSYFVTEFIISCSLNYIDIVDNIKSTRKRRYLGRYFAHPMMQNRRAKRDDYKPSAVRVTQR</sequence>
<dbReference type="Proteomes" id="UP000029558">
    <property type="component" value="Chromosome"/>
</dbReference>